<name>A0ABM9LGI4_9MYCO</name>
<protein>
    <submittedName>
        <fullName evidence="1">Uncharacterized protein</fullName>
    </submittedName>
</protein>
<dbReference type="RefSeq" id="WP_308485691.1">
    <property type="nucleotide sequence ID" value="NZ_OY726398.1"/>
</dbReference>
<organism evidence="1 2">
    <name type="scientific">[Mycobacterium] holstebronense</name>
    <dbReference type="NCBI Taxonomy" id="3064288"/>
    <lineage>
        <taxon>Bacteria</taxon>
        <taxon>Bacillati</taxon>
        <taxon>Actinomycetota</taxon>
        <taxon>Actinomycetes</taxon>
        <taxon>Mycobacteriales</taxon>
        <taxon>Mycobacteriaceae</taxon>
        <taxon>Mycolicibacterium</taxon>
    </lineage>
</organism>
<accession>A0ABM9LGI4</accession>
<reference evidence="1 2" key="1">
    <citation type="submission" date="2023-08" db="EMBL/GenBank/DDBJ databases">
        <authorList>
            <person name="Folkvardsen B D."/>
            <person name="Norman A."/>
        </authorList>
    </citation>
    <scope>NUCLEOTIDE SEQUENCE [LARGE SCALE GENOMIC DNA]</scope>
    <source>
        <strain evidence="1 2">Mu0102</strain>
    </source>
</reference>
<evidence type="ECO:0000313" key="2">
    <source>
        <dbReference type="Proteomes" id="UP001190464"/>
    </source>
</evidence>
<dbReference type="Proteomes" id="UP001190464">
    <property type="component" value="Chromosome"/>
</dbReference>
<evidence type="ECO:0000313" key="1">
    <source>
        <dbReference type="EMBL" id="CAJ1498651.1"/>
    </source>
</evidence>
<proteinExistence type="predicted"/>
<dbReference type="EMBL" id="OY726398">
    <property type="protein sequence ID" value="CAJ1498651.1"/>
    <property type="molecule type" value="Genomic_DNA"/>
</dbReference>
<keyword evidence="2" id="KW-1185">Reference proteome</keyword>
<sequence length="151" mass="16827">METAVRTGRVTYMSLRRKLESKSYLWIVLAFEHVITAWVTEKPTTRATDPLIVKDGPAWDAVAQGRKGSFAGWADARAHLDRAQRILAALASMPERPSGDRLTHAAQRVLAGDTWNEAAVEAGWPSRRSMDQAIARLFRASKRRELEGIDG</sequence>
<gene>
    <name evidence="1" type="ORF">MU0102_000776</name>
</gene>